<dbReference type="AlphaFoldDB" id="A0A8E2E9S0"/>
<dbReference type="InterPro" id="IPR036188">
    <property type="entry name" value="FAD/NAD-bd_sf"/>
</dbReference>
<dbReference type="OrthoDB" id="5977668at2759"/>
<organism evidence="2 3">
    <name type="scientific">Lepidopterella palustris CBS 459.81</name>
    <dbReference type="NCBI Taxonomy" id="1314670"/>
    <lineage>
        <taxon>Eukaryota</taxon>
        <taxon>Fungi</taxon>
        <taxon>Dikarya</taxon>
        <taxon>Ascomycota</taxon>
        <taxon>Pezizomycotina</taxon>
        <taxon>Dothideomycetes</taxon>
        <taxon>Pleosporomycetidae</taxon>
        <taxon>Mytilinidiales</taxon>
        <taxon>Argynnaceae</taxon>
        <taxon>Lepidopterella</taxon>
    </lineage>
</organism>
<keyword evidence="3" id="KW-1185">Reference proteome</keyword>
<dbReference type="Gene3D" id="3.50.50.60">
    <property type="entry name" value="FAD/NAD(P)-binding domain"/>
    <property type="match status" value="1"/>
</dbReference>
<proteinExistence type="predicted"/>
<sequence length="466" mass="52326">MGKNSMQRVAIVGSGMAGLVTAYLLNQDVHQRYAVSLFESGEQLALDSASLSVSSPTQEKSERIDLPMRAFAGGFYDNLKAMYDYLGIEYHAQPFLFAFSKVFTPDAESIQKEQAHSYFVHSSNNHRILPVKPRGMRNTSWLVEVAYVLVCYVWYSICCFLIPCKFAAGNEVCETLDQYLRRIKLPQYFVTHYLLPLISGVSTCPHDALLRFPASDIIEYKKRTHGAQHYTVSNGVHAVQKKLAKGLDTRLSAMVLAVEPNTHGVKLSWRHAEDTHELAPTEEFFDKIILAVSPDAVGKIFSPLRHEMARVPTLSVESIIHTDYANIERLGPHEQRDLDHSAAQMIHLRTLTESSHITESIHIQPSGAIVTTCPFSYIDPAQIIQSVRFTRVLRTPESRQVINKIFRAYQLGGEPTTEEQRTGWKNGDGGVWLAGGWCWDGMVLLEGCLVSAIRVADDFGVDIPWR</sequence>
<evidence type="ECO:0000256" key="1">
    <source>
        <dbReference type="SAM" id="Phobius"/>
    </source>
</evidence>
<dbReference type="PANTHER" id="PTHR42923">
    <property type="entry name" value="PROTOPORPHYRINOGEN OXIDASE"/>
    <property type="match status" value="1"/>
</dbReference>
<dbReference type="Proteomes" id="UP000250266">
    <property type="component" value="Unassembled WGS sequence"/>
</dbReference>
<dbReference type="GO" id="GO:0016491">
    <property type="term" value="F:oxidoreductase activity"/>
    <property type="evidence" value="ECO:0007669"/>
    <property type="project" value="TreeGrafter"/>
</dbReference>
<dbReference type="InterPro" id="IPR050464">
    <property type="entry name" value="Zeta_carotene_desat/Oxidored"/>
</dbReference>
<feature type="transmembrane region" description="Helical" evidence="1">
    <location>
        <begin position="141"/>
        <end position="163"/>
    </location>
</feature>
<gene>
    <name evidence="2" type="ORF">K432DRAFT_329051</name>
</gene>
<evidence type="ECO:0000313" key="3">
    <source>
        <dbReference type="Proteomes" id="UP000250266"/>
    </source>
</evidence>
<keyword evidence="1" id="KW-0472">Membrane</keyword>
<dbReference type="PANTHER" id="PTHR42923:SF42">
    <property type="entry name" value="AMINE OXIDASE DOMAIN-CONTAINING PROTEIN"/>
    <property type="match status" value="1"/>
</dbReference>
<name>A0A8E2E9S0_9PEZI</name>
<dbReference type="SUPFAM" id="SSF51905">
    <property type="entry name" value="FAD/NAD(P)-binding domain"/>
    <property type="match status" value="1"/>
</dbReference>
<keyword evidence="1" id="KW-1133">Transmembrane helix</keyword>
<dbReference type="EMBL" id="KV744977">
    <property type="protein sequence ID" value="OCK80032.1"/>
    <property type="molecule type" value="Genomic_DNA"/>
</dbReference>
<evidence type="ECO:0000313" key="2">
    <source>
        <dbReference type="EMBL" id="OCK80032.1"/>
    </source>
</evidence>
<reference evidence="2 3" key="1">
    <citation type="journal article" date="2016" name="Nat. Commun.">
        <title>Ectomycorrhizal ecology is imprinted in the genome of the dominant symbiotic fungus Cenococcum geophilum.</title>
        <authorList>
            <consortium name="DOE Joint Genome Institute"/>
            <person name="Peter M."/>
            <person name="Kohler A."/>
            <person name="Ohm R.A."/>
            <person name="Kuo A."/>
            <person name="Krutzmann J."/>
            <person name="Morin E."/>
            <person name="Arend M."/>
            <person name="Barry K.W."/>
            <person name="Binder M."/>
            <person name="Choi C."/>
            <person name="Clum A."/>
            <person name="Copeland A."/>
            <person name="Grisel N."/>
            <person name="Haridas S."/>
            <person name="Kipfer T."/>
            <person name="LaButti K."/>
            <person name="Lindquist E."/>
            <person name="Lipzen A."/>
            <person name="Maire R."/>
            <person name="Meier B."/>
            <person name="Mihaltcheva S."/>
            <person name="Molinier V."/>
            <person name="Murat C."/>
            <person name="Poggeler S."/>
            <person name="Quandt C.A."/>
            <person name="Sperisen C."/>
            <person name="Tritt A."/>
            <person name="Tisserant E."/>
            <person name="Crous P.W."/>
            <person name="Henrissat B."/>
            <person name="Nehls U."/>
            <person name="Egli S."/>
            <person name="Spatafora J.W."/>
            <person name="Grigoriev I.V."/>
            <person name="Martin F.M."/>
        </authorList>
    </citation>
    <scope>NUCLEOTIDE SEQUENCE [LARGE SCALE GENOMIC DNA]</scope>
    <source>
        <strain evidence="2 3">CBS 459.81</strain>
    </source>
</reference>
<evidence type="ECO:0008006" key="4">
    <source>
        <dbReference type="Google" id="ProtNLM"/>
    </source>
</evidence>
<protein>
    <recommendedName>
        <fullName evidence="4">Amine oxidase domain-containing protein</fullName>
    </recommendedName>
</protein>
<dbReference type="Pfam" id="PF13450">
    <property type="entry name" value="NAD_binding_8"/>
    <property type="match status" value="1"/>
</dbReference>
<accession>A0A8E2E9S0</accession>
<keyword evidence="1" id="KW-0812">Transmembrane</keyword>